<evidence type="ECO:0000256" key="3">
    <source>
        <dbReference type="SAM" id="MobiDB-lite"/>
    </source>
</evidence>
<accession>A0ABM4D2H2</accession>
<dbReference type="PANTHER" id="PTHR21583:SF8">
    <property type="entry name" value="PROTEIN ELYS"/>
    <property type="match status" value="1"/>
</dbReference>
<feature type="domain" description="ELYS-like" evidence="4">
    <location>
        <begin position="729"/>
        <end position="953"/>
    </location>
</feature>
<organism evidence="6 7">
    <name type="scientific">Hydra vulgaris</name>
    <name type="common">Hydra</name>
    <name type="synonym">Hydra attenuata</name>
    <dbReference type="NCBI Taxonomy" id="6087"/>
    <lineage>
        <taxon>Eukaryota</taxon>
        <taxon>Metazoa</taxon>
        <taxon>Cnidaria</taxon>
        <taxon>Hydrozoa</taxon>
        <taxon>Hydroidolina</taxon>
        <taxon>Anthoathecata</taxon>
        <taxon>Aplanulata</taxon>
        <taxon>Hydridae</taxon>
        <taxon>Hydra</taxon>
    </lineage>
</organism>
<feature type="domain" description="ELYS beta-propeller" evidence="5">
    <location>
        <begin position="39"/>
        <end position="498"/>
    </location>
</feature>
<comment type="subcellular location">
    <subcellularLocation>
        <location evidence="1">Nucleus</location>
    </subcellularLocation>
</comment>
<name>A0ABM4D2H2_HYDVU</name>
<feature type="compositionally biased region" description="Basic and acidic residues" evidence="3">
    <location>
        <begin position="2022"/>
        <end position="2032"/>
    </location>
</feature>
<keyword evidence="2" id="KW-0539">Nucleus</keyword>
<evidence type="ECO:0000259" key="5">
    <source>
        <dbReference type="Pfam" id="PF16687"/>
    </source>
</evidence>
<feature type="region of interest" description="Disordered" evidence="3">
    <location>
        <begin position="1378"/>
        <end position="1400"/>
    </location>
</feature>
<feature type="compositionally biased region" description="Basic residues" evidence="3">
    <location>
        <begin position="2012"/>
        <end position="2021"/>
    </location>
</feature>
<dbReference type="SUPFAM" id="SSF50978">
    <property type="entry name" value="WD40 repeat-like"/>
    <property type="match status" value="1"/>
</dbReference>
<evidence type="ECO:0000313" key="6">
    <source>
        <dbReference type="Proteomes" id="UP001652625"/>
    </source>
</evidence>
<evidence type="ECO:0000313" key="7">
    <source>
        <dbReference type="RefSeq" id="XP_065668460.1"/>
    </source>
</evidence>
<dbReference type="InterPro" id="IPR036322">
    <property type="entry name" value="WD40_repeat_dom_sf"/>
</dbReference>
<feature type="region of interest" description="Disordered" evidence="3">
    <location>
        <begin position="2012"/>
        <end position="2032"/>
    </location>
</feature>
<evidence type="ECO:0000256" key="2">
    <source>
        <dbReference type="ARBA" id="ARBA00023242"/>
    </source>
</evidence>
<dbReference type="Proteomes" id="UP001652625">
    <property type="component" value="Chromosome 12"/>
</dbReference>
<proteinExistence type="predicted"/>
<evidence type="ECO:0000256" key="1">
    <source>
        <dbReference type="ARBA" id="ARBA00004123"/>
    </source>
</evidence>
<feature type="region of interest" description="Disordered" evidence="3">
    <location>
        <begin position="2180"/>
        <end position="2208"/>
    </location>
</feature>
<dbReference type="PANTHER" id="PTHR21583">
    <property type="entry name" value="ELYS PROTEIN"/>
    <property type="match status" value="1"/>
</dbReference>
<feature type="compositionally biased region" description="Basic and acidic residues" evidence="3">
    <location>
        <begin position="1379"/>
        <end position="1388"/>
    </location>
</feature>
<dbReference type="InterPro" id="IPR052620">
    <property type="entry name" value="ELYS/MEL-28_NucAsmblyFactor"/>
</dbReference>
<keyword evidence="6" id="KW-1185">Reference proteome</keyword>
<protein>
    <submittedName>
        <fullName evidence="7">Protein ELYS isoform X2</fullName>
    </submittedName>
</protein>
<dbReference type="RefSeq" id="XP_065668460.1">
    <property type="nucleotide sequence ID" value="XM_065812388.1"/>
</dbReference>
<sequence length="2208" mass="250883">MKELQPVKFSEIITFSLATQECLDNITSIDQNEAYCSALISDSGKFVYLAKGGLLEMINLPSGKRISACNFSSINCQRTITCFSLYQNKLLVGLKCNSNISSGILCVYDPGVSRVIAAISIPSSPSSICVIKESGGVYGDVSFLSVSLKCFFGAAAVGTVDGHLYLTDLRSDETAELFSISSPSSILVIDPAEIGDIIQLRDKARVTDKYCAVDLAASMCSYKTFKYVSPSGKILKVSSSESCGVTALEFVKQAIQLVVGFNFGCFQVWSLEHLQLLYSSDIGLNLSPVTHLVTQEPDDDPRHCFYLWVGRSPLQSQQSITSPTSLELFQMLYEKKETKKNYGVIYKDLECVMSRFEHKLTSDVHHLVDSRTPGSRIITFKSLDGDLSLCYILWEAPTGDGGLSCHLGVFDINRWYQKQLPPSIRQAMYGRMEPLCPFFIFYSMTDIAEKFLPVGLVDIFIDGCSWNNFRSVAGPQSEQFYWPSSSSFKAVCVSETGCIFAEMLGTQRQILADIHQLGTDTFLESQELVQSCWVTGLLNNFDIRRADNDKRNTEALLTLSLEHGDLSFITSCIRKWSHGSVTHAGYSIKLIYDWAWNQVVQHKKDLDEFHPQLFNSISEELEEETICSLKKNSVELQFLVEIFKEIERAKALTLDEGEKELKTRTNIVSYLSLYCDVLLLLIDGRVLPELDQKIKKSSRKISYPFEVLNDFYDARRIENSEKEDSNLSLLIDLMLDNLEPINIGSRDQIEDETKLNKYPPFSIEIMCSFFLQNLSEDESPLLLFYYWILDLCECVSELQTNKTSEKIKECLKLSQNSSILVQSFWLLDHKLYAEAVESLTQFNMAIPCIYYVHIVRLLYKQQQTNLLLAFCSCKEPSGVLELSDIKYIVKVFLNLKMLSSAYKFQSLYSNQSIKEQVFYYFLLNSKSNGLLGKLICLSLSTEEEIQFQTFLESSEDNNSYLMVFYLEKRMYSKAIELSKKLKNINTVKLDHVIQDQINTQCLLVGGFVKMLPHSQQKRIYNLKTLNNVLNFPDGNLNPHSTPLSTIIKKSQNSYPSAELSMLYKTYHQVAKIDSSGRYFSNQKRRKVTLFDSEVISPSKKSKDMPIEKISQQPIGLARRHLYSGSDAYLLLKTPPARQIKKIIQSTTAPSKTPQSILKPLNKTIVQTNESNTDTSRKTLFQLPEQTPSRKIRFVGFSSPNTISPMISPFDAVQHNLCETSEDSFSSSVKSEIQVSSPNIAEEKTMEVSEYQLEQKLNESNNDSFVSFDTSYSMSINEILDSLSSKKPEYKSDINLKERLHETDSFHSSPASINLEESQNDALNQQSFTILPECHNSPVRFFDESPALLTALPLSSKSSKELVSDSFILLSSSDEDSVKDEESVDHFSADETELSPKFNKSQDESDCFFESLEEQTNMHEHISDSAYITINEESIRKTQKNDSSNNECFNNEGNKFNIENNFIPSFEETSQDTNECKLNSKEFELSSSEVKNSYTTELEQYSSELTNSCSNELEQYPFKVTNNCSNELELYPSEVSNSFSNEFEQYPFKVTNNCSNELEQYSPKVINIENVKEDSEVLNNLELYSHDSLKSNANDFLESSTFNVDQSVKCNYDIDFGFEKSDNAFSFNGCSEETKKELLSDNNSISINCYTVKQVESLKEVQNEVFLSEDFVNDVEHSESCQNVIPNDVEHSESCQNVIPNDVEHSESCQNVIPNDVEHSESCQNVILNEAEVLNKNVDVQEKVQNQLFSHNNADIEITESSYKQFYFDSIESSTDHLSSRNVINEMNDLIAVSTENGATLSLCNQSPGGLKDKQKVNKLSELTPLRRSARKSVLQNKTQTEATQIKRNLIYSDEPSYNLIPPKDDVQTYNLIPPKDDVQTIIDSEQLSDSSEKIVDVEINKIKSTEQIKKTRRTTGRRLKNEQYLSSNVEVVMHKMPISELDIDYKRLGHLHTESYVDLMQPLQIIRTNEVDVKEEPEIQFNKSIAKQEKMQKKSMDSSLCSLSEVQAIKTPKKSLRTRNNLKKEDTGEKSYSRTKAKDLEKMFENNDDVNQTNEDELNRSMNTSYSLRSLQNKSTPSKYITRNKQKQETPIFVPNINIKTQTLEKNTSPIEHKNEVPSRRYTRSSFGRIEHIEDPLLALIETGLTSETTSNKKRSRLSSNARVNKNSILNFEIDKDVNAQTPKRVAKNNAKPTEILPRRSTRRSALP</sequence>
<gene>
    <name evidence="7" type="primary">LOC100206121</name>
</gene>
<dbReference type="InterPro" id="IPR032040">
    <property type="entry name" value="ELYS-bb"/>
</dbReference>
<dbReference type="Pfam" id="PF16687">
    <property type="entry name" value="ELYS-bb"/>
    <property type="match status" value="1"/>
</dbReference>
<dbReference type="Pfam" id="PF13934">
    <property type="entry name" value="ELYS"/>
    <property type="match status" value="1"/>
</dbReference>
<dbReference type="InterPro" id="IPR025151">
    <property type="entry name" value="ELYS_dom"/>
</dbReference>
<evidence type="ECO:0000259" key="4">
    <source>
        <dbReference type="Pfam" id="PF13934"/>
    </source>
</evidence>
<dbReference type="GeneID" id="100206121"/>
<reference evidence="7" key="1">
    <citation type="submission" date="2025-08" db="UniProtKB">
        <authorList>
            <consortium name="RefSeq"/>
        </authorList>
    </citation>
    <scope>IDENTIFICATION</scope>
</reference>